<feature type="region of interest" description="Disordered" evidence="4">
    <location>
        <begin position="27"/>
        <end position="51"/>
    </location>
</feature>
<dbReference type="CDD" id="cd08514">
    <property type="entry name" value="PBP2_AppA_like"/>
    <property type="match status" value="1"/>
</dbReference>
<accession>A0ABY9JTV3</accession>
<sequence>MKRKSFLLGIALMLVFSLFLAACNSDDTSGESEDKPKEETNDEEKATAGEPVEGGEMTLAMFSAPKGVFNPILYEDLYDNYVLDFVFDPLWEVDDELNITIPKLAEKWEFSEDGKVLTINLRNDVKWHDGTAFTADDVIFTWETIAHKDYTASRYYTVEPIEGANEMKEGNADSLSGVEKVDDHTIKVTFTNPAANHLSNLWSTPMPKHLYKDTPVKDMQNSESTKSTIIGNSAYKISEIKPNEYVVLEKNEDYYLGKPYINKIIWKVLEQDVTIAALEKGDVDMTAQISPKEFEDLEAMDHITVKEDQDFGYQYMGFNLEKEKLQNKELRQAMVYAINREGIVDGLLKGHGTVLNQHIVSASWAYNEDLKDAYPYEPDTAKQILEDAGYKDTNGDGFVEDPDGNEVTFKLSYPSGNPVREQSAPAIQADLKEVGLNVELDQPAEVAAYYEAVEQGEYELFLAGWTLGVDPDPSGIWLSDDQWNFPRWKNEESDQLIKDSVYAEDAISDQNARKEYLKKWTELASEEAPYAFLYSQNMIEAWNNRIQGVEFNFEGAVLHRDHHKWWIPEDQQ</sequence>
<feature type="domain" description="Solute-binding protein family 5" evidence="6">
    <location>
        <begin position="101"/>
        <end position="479"/>
    </location>
</feature>
<dbReference type="PROSITE" id="PS51257">
    <property type="entry name" value="PROKAR_LIPOPROTEIN"/>
    <property type="match status" value="1"/>
</dbReference>
<dbReference type="PANTHER" id="PTHR30290:SF9">
    <property type="entry name" value="OLIGOPEPTIDE-BINDING PROTEIN APPA"/>
    <property type="match status" value="1"/>
</dbReference>
<dbReference type="PANTHER" id="PTHR30290">
    <property type="entry name" value="PERIPLASMIC BINDING COMPONENT OF ABC TRANSPORTER"/>
    <property type="match status" value="1"/>
</dbReference>
<dbReference type="Proteomes" id="UP001197974">
    <property type="component" value="Chromosome"/>
</dbReference>
<dbReference type="InterPro" id="IPR000914">
    <property type="entry name" value="SBP_5_dom"/>
</dbReference>
<reference evidence="7 8" key="1">
    <citation type="submission" date="2023-06" db="EMBL/GenBank/DDBJ databases">
        <title>Five Gram-positive bacteria isolated from mangrove sediments in Shenzhen, Guangdong, China.</title>
        <authorList>
            <person name="Yu S."/>
            <person name="Zheng W."/>
            <person name="Huang Y."/>
        </authorList>
    </citation>
    <scope>NUCLEOTIDE SEQUENCE [LARGE SCALE GENOMIC DNA]</scope>
    <source>
        <strain evidence="7 8">SaN35-3</strain>
    </source>
</reference>
<keyword evidence="2" id="KW-0813">Transport</keyword>
<dbReference type="Gene3D" id="3.40.190.10">
    <property type="entry name" value="Periplasmic binding protein-like II"/>
    <property type="match status" value="1"/>
</dbReference>
<evidence type="ECO:0000313" key="7">
    <source>
        <dbReference type="EMBL" id="WLR41865.1"/>
    </source>
</evidence>
<keyword evidence="3 5" id="KW-0732">Signal</keyword>
<gene>
    <name evidence="7" type="ORF">LC087_13585</name>
</gene>
<proteinExistence type="inferred from homology"/>
<dbReference type="InterPro" id="IPR030678">
    <property type="entry name" value="Peptide/Ni-bd"/>
</dbReference>
<name>A0ABY9JTV3_9BACI</name>
<comment type="similarity">
    <text evidence="1">Belongs to the bacterial solute-binding protein 5 family.</text>
</comment>
<feature type="chain" id="PRO_5047431190" evidence="5">
    <location>
        <begin position="22"/>
        <end position="572"/>
    </location>
</feature>
<dbReference type="PIRSF" id="PIRSF002741">
    <property type="entry name" value="MppA"/>
    <property type="match status" value="1"/>
</dbReference>
<evidence type="ECO:0000256" key="3">
    <source>
        <dbReference type="ARBA" id="ARBA00022729"/>
    </source>
</evidence>
<dbReference type="Pfam" id="PF00496">
    <property type="entry name" value="SBP_bac_5"/>
    <property type="match status" value="1"/>
</dbReference>
<evidence type="ECO:0000256" key="2">
    <source>
        <dbReference type="ARBA" id="ARBA00022448"/>
    </source>
</evidence>
<dbReference type="EMBL" id="CP129013">
    <property type="protein sequence ID" value="WLR41865.1"/>
    <property type="molecule type" value="Genomic_DNA"/>
</dbReference>
<dbReference type="RefSeq" id="WP_226541362.1">
    <property type="nucleotide sequence ID" value="NZ_CP129013.1"/>
</dbReference>
<organism evidence="7 8">
    <name type="scientific">Bacillus carboniphilus</name>
    <dbReference type="NCBI Taxonomy" id="86663"/>
    <lineage>
        <taxon>Bacteria</taxon>
        <taxon>Bacillati</taxon>
        <taxon>Bacillota</taxon>
        <taxon>Bacilli</taxon>
        <taxon>Bacillales</taxon>
        <taxon>Bacillaceae</taxon>
        <taxon>Bacillus</taxon>
    </lineage>
</organism>
<feature type="signal peptide" evidence="5">
    <location>
        <begin position="1"/>
        <end position="21"/>
    </location>
</feature>
<evidence type="ECO:0000259" key="6">
    <source>
        <dbReference type="Pfam" id="PF00496"/>
    </source>
</evidence>
<dbReference type="SUPFAM" id="SSF53850">
    <property type="entry name" value="Periplasmic binding protein-like II"/>
    <property type="match status" value="1"/>
</dbReference>
<evidence type="ECO:0000256" key="4">
    <source>
        <dbReference type="SAM" id="MobiDB-lite"/>
    </source>
</evidence>
<dbReference type="Gene3D" id="3.90.76.10">
    <property type="entry name" value="Dipeptide-binding Protein, Domain 1"/>
    <property type="match status" value="1"/>
</dbReference>
<evidence type="ECO:0000256" key="5">
    <source>
        <dbReference type="SAM" id="SignalP"/>
    </source>
</evidence>
<evidence type="ECO:0000256" key="1">
    <source>
        <dbReference type="ARBA" id="ARBA00005695"/>
    </source>
</evidence>
<evidence type="ECO:0000313" key="8">
    <source>
        <dbReference type="Proteomes" id="UP001197974"/>
    </source>
</evidence>
<feature type="compositionally biased region" description="Basic and acidic residues" evidence="4">
    <location>
        <begin position="32"/>
        <end position="47"/>
    </location>
</feature>
<protein>
    <submittedName>
        <fullName evidence="7">Peptide-binding protein</fullName>
    </submittedName>
</protein>
<dbReference type="InterPro" id="IPR039424">
    <property type="entry name" value="SBP_5"/>
</dbReference>
<dbReference type="Gene3D" id="3.10.105.10">
    <property type="entry name" value="Dipeptide-binding Protein, Domain 3"/>
    <property type="match status" value="1"/>
</dbReference>
<keyword evidence="8" id="KW-1185">Reference proteome</keyword>